<comment type="caution">
    <text evidence="2">The sequence shown here is derived from an EMBL/GenBank/DDBJ whole genome shotgun (WGS) entry which is preliminary data.</text>
</comment>
<evidence type="ECO:0000313" key="3">
    <source>
        <dbReference type="Proteomes" id="UP001457282"/>
    </source>
</evidence>
<accession>A0AAW1WU67</accession>
<keyword evidence="3" id="KW-1185">Reference proteome</keyword>
<evidence type="ECO:0000313" key="2">
    <source>
        <dbReference type="EMBL" id="KAK9928299.1"/>
    </source>
</evidence>
<reference evidence="2 3" key="1">
    <citation type="journal article" date="2023" name="G3 (Bethesda)">
        <title>A chromosome-length genome assembly and annotation of blackberry (Rubus argutus, cv. 'Hillquist').</title>
        <authorList>
            <person name="Bruna T."/>
            <person name="Aryal R."/>
            <person name="Dudchenko O."/>
            <person name="Sargent D.J."/>
            <person name="Mead D."/>
            <person name="Buti M."/>
            <person name="Cavallini A."/>
            <person name="Hytonen T."/>
            <person name="Andres J."/>
            <person name="Pham M."/>
            <person name="Weisz D."/>
            <person name="Mascagni F."/>
            <person name="Usai G."/>
            <person name="Natali L."/>
            <person name="Bassil N."/>
            <person name="Fernandez G.E."/>
            <person name="Lomsadze A."/>
            <person name="Armour M."/>
            <person name="Olukolu B."/>
            <person name="Poorten T."/>
            <person name="Britton C."/>
            <person name="Davik J."/>
            <person name="Ashrafi H."/>
            <person name="Aiden E.L."/>
            <person name="Borodovsky M."/>
            <person name="Worthington M."/>
        </authorList>
    </citation>
    <scope>NUCLEOTIDE SEQUENCE [LARGE SCALE GENOMIC DNA]</scope>
    <source>
        <strain evidence="2">PI 553951</strain>
    </source>
</reference>
<dbReference type="EMBL" id="JBEDUW010000005">
    <property type="protein sequence ID" value="KAK9928299.1"/>
    <property type="molecule type" value="Genomic_DNA"/>
</dbReference>
<sequence length="101" mass="10630">MAIPISAHPNPCFAQITFTACDSLPCRASLCTTELLCLNSSGPRLHFRQPRHKIEPVLNPSTKPPAPLITEATAAVFHSPPCSPTNPAPPASQPAPLSVIA</sequence>
<gene>
    <name evidence="2" type="ORF">M0R45_025442</name>
</gene>
<feature type="region of interest" description="Disordered" evidence="1">
    <location>
        <begin position="79"/>
        <end position="101"/>
    </location>
</feature>
<organism evidence="2 3">
    <name type="scientific">Rubus argutus</name>
    <name type="common">Southern blackberry</name>
    <dbReference type="NCBI Taxonomy" id="59490"/>
    <lineage>
        <taxon>Eukaryota</taxon>
        <taxon>Viridiplantae</taxon>
        <taxon>Streptophyta</taxon>
        <taxon>Embryophyta</taxon>
        <taxon>Tracheophyta</taxon>
        <taxon>Spermatophyta</taxon>
        <taxon>Magnoliopsida</taxon>
        <taxon>eudicotyledons</taxon>
        <taxon>Gunneridae</taxon>
        <taxon>Pentapetalae</taxon>
        <taxon>rosids</taxon>
        <taxon>fabids</taxon>
        <taxon>Rosales</taxon>
        <taxon>Rosaceae</taxon>
        <taxon>Rosoideae</taxon>
        <taxon>Rosoideae incertae sedis</taxon>
        <taxon>Rubus</taxon>
    </lineage>
</organism>
<feature type="compositionally biased region" description="Pro residues" evidence="1">
    <location>
        <begin position="81"/>
        <end position="93"/>
    </location>
</feature>
<protein>
    <submittedName>
        <fullName evidence="2">Uncharacterized protein</fullName>
    </submittedName>
</protein>
<name>A0AAW1WU67_RUBAR</name>
<dbReference type="AlphaFoldDB" id="A0AAW1WU67"/>
<dbReference type="Proteomes" id="UP001457282">
    <property type="component" value="Unassembled WGS sequence"/>
</dbReference>
<evidence type="ECO:0000256" key="1">
    <source>
        <dbReference type="SAM" id="MobiDB-lite"/>
    </source>
</evidence>
<proteinExistence type="predicted"/>